<reference evidence="2 3" key="1">
    <citation type="journal article" date="2024" name="Science">
        <title>Giant polyketide synthase enzymes in the biosynthesis of giant marine polyether toxins.</title>
        <authorList>
            <person name="Fallon T.R."/>
            <person name="Shende V.V."/>
            <person name="Wierzbicki I.H."/>
            <person name="Pendleton A.L."/>
            <person name="Watervoot N.F."/>
            <person name="Auber R.P."/>
            <person name="Gonzalez D.J."/>
            <person name="Wisecaver J.H."/>
            <person name="Moore B.S."/>
        </authorList>
    </citation>
    <scope>NUCLEOTIDE SEQUENCE [LARGE SCALE GENOMIC DNA]</scope>
    <source>
        <strain evidence="2 3">12B1</strain>
    </source>
</reference>
<comment type="caution">
    <text evidence="2">The sequence shown here is derived from an EMBL/GenBank/DDBJ whole genome shotgun (WGS) entry which is preliminary data.</text>
</comment>
<dbReference type="SUPFAM" id="SSF49899">
    <property type="entry name" value="Concanavalin A-like lectins/glucanases"/>
    <property type="match status" value="1"/>
</dbReference>
<dbReference type="EMBL" id="JBGBPQ010000013">
    <property type="protein sequence ID" value="KAL1512061.1"/>
    <property type="molecule type" value="Genomic_DNA"/>
</dbReference>
<evidence type="ECO:0000313" key="3">
    <source>
        <dbReference type="Proteomes" id="UP001515480"/>
    </source>
</evidence>
<dbReference type="InterPro" id="IPR013320">
    <property type="entry name" value="ConA-like_dom_sf"/>
</dbReference>
<gene>
    <name evidence="2" type="ORF">AB1Y20_005334</name>
</gene>
<feature type="domain" description="B30.2/SPRY" evidence="1">
    <location>
        <begin position="1"/>
        <end position="177"/>
    </location>
</feature>
<sequence length="209" mass="22409">MSSRVEEKVVSVMSEAIEYDHSRIDVSSDRTTCTLKAGGTSVALGDPVFVSGKHSWECVIEESFHSWGDGMLIGVTDATGTTGEAWGLFPLTGHVHICATTDQCGKRGKQVCEPLNGYAKGSRIRVTVDLERRTLAFSIGGKPDVEAGIQLPPQVRPWILMSFQGDSISVGSGKPTVGVERGAVSSESMRRPQCIIHRSDSGARYALPS</sequence>
<protein>
    <recommendedName>
        <fullName evidence="1">B30.2/SPRY domain-containing protein</fullName>
    </recommendedName>
</protein>
<evidence type="ECO:0000259" key="1">
    <source>
        <dbReference type="PROSITE" id="PS50188"/>
    </source>
</evidence>
<proteinExistence type="predicted"/>
<organism evidence="2 3">
    <name type="scientific">Prymnesium parvum</name>
    <name type="common">Toxic golden alga</name>
    <dbReference type="NCBI Taxonomy" id="97485"/>
    <lineage>
        <taxon>Eukaryota</taxon>
        <taxon>Haptista</taxon>
        <taxon>Haptophyta</taxon>
        <taxon>Prymnesiophyceae</taxon>
        <taxon>Prymnesiales</taxon>
        <taxon>Prymnesiaceae</taxon>
        <taxon>Prymnesium</taxon>
    </lineage>
</organism>
<dbReference type="InterPro" id="IPR001870">
    <property type="entry name" value="B30.2/SPRY"/>
</dbReference>
<dbReference type="InterPro" id="IPR043136">
    <property type="entry name" value="B30.2/SPRY_sf"/>
</dbReference>
<keyword evidence="3" id="KW-1185">Reference proteome</keyword>
<evidence type="ECO:0000313" key="2">
    <source>
        <dbReference type="EMBL" id="KAL1512061.1"/>
    </source>
</evidence>
<dbReference type="AlphaFoldDB" id="A0AB34J677"/>
<name>A0AB34J677_PRYPA</name>
<accession>A0AB34J677</accession>
<dbReference type="Gene3D" id="2.60.120.920">
    <property type="match status" value="1"/>
</dbReference>
<dbReference type="Proteomes" id="UP001515480">
    <property type="component" value="Unassembled WGS sequence"/>
</dbReference>
<dbReference type="PROSITE" id="PS50188">
    <property type="entry name" value="B302_SPRY"/>
    <property type="match status" value="1"/>
</dbReference>